<gene>
    <name evidence="2" type="ORF">ACFOY2_14230</name>
</gene>
<keyword evidence="3" id="KW-1185">Reference proteome</keyword>
<dbReference type="EMBL" id="JBHSBI010000006">
    <property type="protein sequence ID" value="MFC4008385.1"/>
    <property type="molecule type" value="Genomic_DNA"/>
</dbReference>
<dbReference type="RefSeq" id="WP_379528451.1">
    <property type="nucleotide sequence ID" value="NZ_JBHSBI010000006.1"/>
</dbReference>
<feature type="domain" description="ParB-like N-terminal" evidence="1">
    <location>
        <begin position="20"/>
        <end position="104"/>
    </location>
</feature>
<proteinExistence type="predicted"/>
<name>A0ABV8G5S2_9ACTN</name>
<accession>A0ABV8G5S2</accession>
<reference evidence="3" key="1">
    <citation type="journal article" date="2019" name="Int. J. Syst. Evol. Microbiol.">
        <title>The Global Catalogue of Microorganisms (GCM) 10K type strain sequencing project: providing services to taxonomists for standard genome sequencing and annotation.</title>
        <authorList>
            <consortium name="The Broad Institute Genomics Platform"/>
            <consortium name="The Broad Institute Genome Sequencing Center for Infectious Disease"/>
            <person name="Wu L."/>
            <person name="Ma J."/>
        </authorList>
    </citation>
    <scope>NUCLEOTIDE SEQUENCE [LARGE SCALE GENOMIC DNA]</scope>
    <source>
        <strain evidence="3">TBRC 1276</strain>
    </source>
</reference>
<evidence type="ECO:0000313" key="2">
    <source>
        <dbReference type="EMBL" id="MFC4008385.1"/>
    </source>
</evidence>
<evidence type="ECO:0000259" key="1">
    <source>
        <dbReference type="SMART" id="SM00470"/>
    </source>
</evidence>
<dbReference type="InterPro" id="IPR003115">
    <property type="entry name" value="ParB_N"/>
</dbReference>
<evidence type="ECO:0000313" key="3">
    <source>
        <dbReference type="Proteomes" id="UP001595851"/>
    </source>
</evidence>
<organism evidence="2 3">
    <name type="scientific">Nonomuraea purpurea</name>
    <dbReference type="NCBI Taxonomy" id="1849276"/>
    <lineage>
        <taxon>Bacteria</taxon>
        <taxon>Bacillati</taxon>
        <taxon>Actinomycetota</taxon>
        <taxon>Actinomycetes</taxon>
        <taxon>Streptosporangiales</taxon>
        <taxon>Streptosporangiaceae</taxon>
        <taxon>Nonomuraea</taxon>
    </lineage>
</organism>
<dbReference type="InterPro" id="IPR036086">
    <property type="entry name" value="ParB/Sulfiredoxin_sf"/>
</dbReference>
<dbReference type="Proteomes" id="UP001595851">
    <property type="component" value="Unassembled WGS sequence"/>
</dbReference>
<dbReference type="SUPFAM" id="SSF110849">
    <property type="entry name" value="ParB/Sulfiredoxin"/>
    <property type="match status" value="1"/>
</dbReference>
<protein>
    <submittedName>
        <fullName evidence="2">ParB/RepB/Spo0J family partition protein</fullName>
    </submittedName>
</protein>
<sequence>MREGVSNAAAADVVPYGGVHEVSIEALLPADSPRSDGIDEEHVGRLMECLTELPPIWVHRPTMRVIDGMHRLHAATRARCATIAARFFDGDEEEAFAHAVELNVKHGLHLSLADRKSAALRILGAFPASSDRGIAKKAGLSDKTVAAIRRSIGDPSRHDTRVGQDGHRYPVAAAQRRDRVAQIISERPSASLRVIAAAAGVSPGTVSKVRKQLETVPVREPAFLVRRGAESPDPVTVMEKLRRDPALRDKEAGRQLLRWLSRHVPDADEAPDLSALPPHCLAAVAQLAQQAAQSWLALAHDIEAMVHESELAP</sequence>
<dbReference type="Gene3D" id="3.90.1530.10">
    <property type="entry name" value="Conserved hypothetical protein from pyrococcus furiosus pfu- 392566-001, ParB domain"/>
    <property type="match status" value="1"/>
</dbReference>
<dbReference type="SMART" id="SM00470">
    <property type="entry name" value="ParB"/>
    <property type="match status" value="1"/>
</dbReference>
<comment type="caution">
    <text evidence="2">The sequence shown here is derived from an EMBL/GenBank/DDBJ whole genome shotgun (WGS) entry which is preliminary data.</text>
</comment>